<sequence length="1060" mass="117584">MKDDSFLENVGENGDLNESATAERRPSIETLRSMLKKVSQSPFHNQQQMLDTSASANGDQQDRFSHMSGLRSRDNPRPTSQQNGVHKPSTNPFYSYYLESTNHSEDNSTERVNSASAFVSPPEFQSSPMDTNIFQKTESSSKSHDAPLFSPDLFGANQSLRNGSKTAMEDFFVESRTEEVNPSIKTDNFLPPKPSTNPFHSSNYDKENQSPALVQSKHVTVTNSNEELDIFSPLTGSSSLDPFPSPVTRNIDFSSIEDPFGDSPLRFSDPFQDASLDTSDVFSSPKVPAVKARPPRPRPPVSSPKDSTVSADKPTEIVLTTPQGSQHSVMQPTPLVQAGSLCASPSHTPKLTHVSTFRRPPKPLPRIRRSRTLSSPKAPTPPEKPAKPQRPSPPSLASTNVPEAVASPEPLKIPPKPPTPKLSPKPSFNLLQKPLIRRKQKDNDRAANPENYVVYEDILLIGQEQCVEDWPEDSPEVQPNFKPRGTLRLRRESLMAKTDFETEDLEGSGSSKKKKEKHRMSLTPRRDSKERFSDECTGRSRTHSASRKSSREYYTDSPYSSQEFKKDEKEDPDQSLDYRKPHFKNKVSSFMRRSSAEASFSDQKRTNGNVPHESKDLDLKKSKKDPLRRFSEGATLDGNSGESGDDVEYKKTRKLKSLKFTNKGLVFHKDEQKGAHGFTPTKGSKGEFEYEDIDALKAKQKEMYHTEEDDVSEPKKTFKLKSKLKSKLKGKSPKMQNKDPPGAASADYMSEAAKAELMAAEKDRLTMEAYEDGDEDWDTDSLMEWWNTVEQWDEVPSDEEETALQQDESKSFSGLADKVDRGLRLFNKVFVERAEVLWQSVITLHTIADDISTFHSKARIAGITGGTTTAIGGVAAIAGLALAPVTLGVSLVITAVGVGVATAGGITTASAAISDNVNNSNDRKKVEAVLLENEVHLVELSKILHFSNTGLYKLRGHPFLRSGTQHYSQDWEVRRAVQMISLVDSPVMKATDLIDSAVSAVKGLFQGMDKYFVKEGSRDLKKGCKKEIVAQIKDVANILNDCIIELNAVRGELQEALGEV</sequence>
<feature type="region of interest" description="Disordered" evidence="2">
    <location>
        <begin position="469"/>
        <end position="649"/>
    </location>
</feature>
<feature type="compositionally biased region" description="Pro residues" evidence="2">
    <location>
        <begin position="378"/>
        <end position="394"/>
    </location>
</feature>
<feature type="region of interest" description="Disordered" evidence="2">
    <location>
        <begin position="264"/>
        <end position="450"/>
    </location>
</feature>
<feature type="compositionally biased region" description="Polar residues" evidence="2">
    <location>
        <begin position="110"/>
        <end position="130"/>
    </location>
</feature>
<feature type="compositionally biased region" description="Polar residues" evidence="2">
    <location>
        <begin position="38"/>
        <end position="59"/>
    </location>
</feature>
<dbReference type="EMBL" id="OZ035841">
    <property type="protein sequence ID" value="CAL1591115.1"/>
    <property type="molecule type" value="Genomic_DNA"/>
</dbReference>
<feature type="compositionally biased region" description="Basic and acidic residues" evidence="2">
    <location>
        <begin position="60"/>
        <end position="76"/>
    </location>
</feature>
<dbReference type="GO" id="GO:0006869">
    <property type="term" value="P:lipid transport"/>
    <property type="evidence" value="ECO:0007669"/>
    <property type="project" value="InterPro"/>
</dbReference>
<feature type="compositionally biased region" description="Polar residues" evidence="2">
    <location>
        <begin position="318"/>
        <end position="331"/>
    </location>
</feature>
<evidence type="ECO:0000313" key="3">
    <source>
        <dbReference type="EMBL" id="CAL1591115.1"/>
    </source>
</evidence>
<feature type="compositionally biased region" description="Pro residues" evidence="2">
    <location>
        <begin position="411"/>
        <end position="423"/>
    </location>
</feature>
<feature type="compositionally biased region" description="Basic and acidic residues" evidence="2">
    <location>
        <begin position="489"/>
        <end position="500"/>
    </location>
</feature>
<dbReference type="AlphaFoldDB" id="A0AAV2KQ49"/>
<feature type="region of interest" description="Disordered" evidence="2">
    <location>
        <begin position="182"/>
        <end position="209"/>
    </location>
</feature>
<dbReference type="Proteomes" id="UP001497482">
    <property type="component" value="Chromosome 19"/>
</dbReference>
<dbReference type="GO" id="GO:0008289">
    <property type="term" value="F:lipid binding"/>
    <property type="evidence" value="ECO:0007669"/>
    <property type="project" value="InterPro"/>
</dbReference>
<feature type="compositionally biased region" description="Polar residues" evidence="2">
    <location>
        <begin position="77"/>
        <end position="101"/>
    </location>
</feature>
<feature type="region of interest" description="Disordered" evidence="2">
    <location>
        <begin position="723"/>
        <end position="745"/>
    </location>
</feature>
<name>A0AAV2KQ49_KNICA</name>
<evidence type="ECO:0000256" key="2">
    <source>
        <dbReference type="SAM" id="MobiDB-lite"/>
    </source>
</evidence>
<dbReference type="PANTHER" id="PTHR14096">
    <property type="entry name" value="APOLIPOPROTEIN L"/>
    <property type="match status" value="1"/>
</dbReference>
<reference evidence="3 4" key="1">
    <citation type="submission" date="2024-04" db="EMBL/GenBank/DDBJ databases">
        <authorList>
            <person name="Waldvogel A.-M."/>
            <person name="Schoenle A."/>
        </authorList>
    </citation>
    <scope>NUCLEOTIDE SEQUENCE [LARGE SCALE GENOMIC DNA]</scope>
</reference>
<dbReference type="GO" id="GO:0016020">
    <property type="term" value="C:membrane"/>
    <property type="evidence" value="ECO:0007669"/>
    <property type="project" value="TreeGrafter"/>
</dbReference>
<protein>
    <submittedName>
        <fullName evidence="3">Uncharacterized protein</fullName>
    </submittedName>
</protein>
<feature type="compositionally biased region" description="Polar residues" evidence="2">
    <location>
        <begin position="586"/>
        <end position="609"/>
    </location>
</feature>
<gene>
    <name evidence="3" type="ORF">KC01_LOCUS20526</name>
</gene>
<dbReference type="PANTHER" id="PTHR14096:SF64">
    <property type="match status" value="1"/>
</dbReference>
<dbReference type="GO" id="GO:0005576">
    <property type="term" value="C:extracellular region"/>
    <property type="evidence" value="ECO:0007669"/>
    <property type="project" value="InterPro"/>
</dbReference>
<accession>A0AAV2KQ49</accession>
<feature type="compositionally biased region" description="Basic residues" evidence="2">
    <location>
        <begin position="723"/>
        <end position="732"/>
    </location>
</feature>
<feature type="region of interest" description="Disordered" evidence="2">
    <location>
        <begin position="1"/>
        <end position="130"/>
    </location>
</feature>
<evidence type="ECO:0000256" key="1">
    <source>
        <dbReference type="ARBA" id="ARBA00010090"/>
    </source>
</evidence>
<feature type="compositionally biased region" description="Basic residues" evidence="2">
    <location>
        <begin position="511"/>
        <end position="520"/>
    </location>
</feature>
<evidence type="ECO:0000313" key="4">
    <source>
        <dbReference type="Proteomes" id="UP001497482"/>
    </source>
</evidence>
<proteinExistence type="inferred from homology"/>
<dbReference type="InterPro" id="IPR008405">
    <property type="entry name" value="ApoL"/>
</dbReference>
<organism evidence="3 4">
    <name type="scientific">Knipowitschia caucasica</name>
    <name type="common">Caucasian dwarf goby</name>
    <name type="synonym">Pomatoschistus caucasicus</name>
    <dbReference type="NCBI Taxonomy" id="637954"/>
    <lineage>
        <taxon>Eukaryota</taxon>
        <taxon>Metazoa</taxon>
        <taxon>Chordata</taxon>
        <taxon>Craniata</taxon>
        <taxon>Vertebrata</taxon>
        <taxon>Euteleostomi</taxon>
        <taxon>Actinopterygii</taxon>
        <taxon>Neopterygii</taxon>
        <taxon>Teleostei</taxon>
        <taxon>Neoteleostei</taxon>
        <taxon>Acanthomorphata</taxon>
        <taxon>Gobiaria</taxon>
        <taxon>Gobiiformes</taxon>
        <taxon>Gobioidei</taxon>
        <taxon>Gobiidae</taxon>
        <taxon>Gobiinae</taxon>
        <taxon>Knipowitschia</taxon>
    </lineage>
</organism>
<dbReference type="Pfam" id="PF05461">
    <property type="entry name" value="ApoL"/>
    <property type="match status" value="1"/>
</dbReference>
<comment type="similarity">
    <text evidence="1">Belongs to the apolipoprotein L family.</text>
</comment>
<feature type="compositionally biased region" description="Basic residues" evidence="2">
    <location>
        <begin position="359"/>
        <end position="371"/>
    </location>
</feature>
<feature type="compositionally biased region" description="Basic and acidic residues" evidence="2">
    <location>
        <begin position="612"/>
        <end position="631"/>
    </location>
</feature>
<keyword evidence="4" id="KW-1185">Reference proteome</keyword>
<feature type="compositionally biased region" description="Polar residues" evidence="2">
    <location>
        <begin position="343"/>
        <end position="355"/>
    </location>
</feature>
<feature type="compositionally biased region" description="Basic and acidic residues" evidence="2">
    <location>
        <begin position="524"/>
        <end position="538"/>
    </location>
</feature>
<dbReference type="GO" id="GO:0042157">
    <property type="term" value="P:lipoprotein metabolic process"/>
    <property type="evidence" value="ECO:0007669"/>
    <property type="project" value="InterPro"/>
</dbReference>